<protein>
    <submittedName>
        <fullName evidence="1">Uncharacterized protein</fullName>
    </submittedName>
</protein>
<reference evidence="1" key="1">
    <citation type="submission" date="2022-05" db="EMBL/GenBank/DDBJ databases">
        <title>The Musa troglodytarum L. genome provides insights into the mechanism of non-climacteric behaviour and enrichment of carotenoids.</title>
        <authorList>
            <person name="Wang J."/>
        </authorList>
    </citation>
    <scope>NUCLEOTIDE SEQUENCE</scope>
    <source>
        <tissue evidence="1">Leaf</tissue>
    </source>
</reference>
<dbReference type="Proteomes" id="UP001055439">
    <property type="component" value="Chromosome 4"/>
</dbReference>
<evidence type="ECO:0000313" key="2">
    <source>
        <dbReference type="Proteomes" id="UP001055439"/>
    </source>
</evidence>
<keyword evidence="2" id="KW-1185">Reference proteome</keyword>
<proteinExistence type="predicted"/>
<name>A0A9E7FPZ5_9LILI</name>
<dbReference type="AlphaFoldDB" id="A0A9E7FPZ5"/>
<organism evidence="1 2">
    <name type="scientific">Musa troglodytarum</name>
    <name type="common">fe'i banana</name>
    <dbReference type="NCBI Taxonomy" id="320322"/>
    <lineage>
        <taxon>Eukaryota</taxon>
        <taxon>Viridiplantae</taxon>
        <taxon>Streptophyta</taxon>
        <taxon>Embryophyta</taxon>
        <taxon>Tracheophyta</taxon>
        <taxon>Spermatophyta</taxon>
        <taxon>Magnoliopsida</taxon>
        <taxon>Liliopsida</taxon>
        <taxon>Zingiberales</taxon>
        <taxon>Musaceae</taxon>
        <taxon>Musa</taxon>
    </lineage>
</organism>
<evidence type="ECO:0000313" key="1">
    <source>
        <dbReference type="EMBL" id="URD99067.1"/>
    </source>
</evidence>
<accession>A0A9E7FPZ5</accession>
<dbReference type="EMBL" id="CP097506">
    <property type="protein sequence ID" value="URD99067.1"/>
    <property type="molecule type" value="Genomic_DNA"/>
</dbReference>
<sequence>MADHYIVAMEEEADCSEPDKHDKEIGERLEDGCSCKTTLLEEELQRDDSFIQAMDEKADSIDRSKC</sequence>
<gene>
    <name evidence="1" type="ORF">MUK42_35641</name>
</gene>